<name>A0A2N0D8I7_RHISU</name>
<protein>
    <submittedName>
        <fullName evidence="3">ABC transporter</fullName>
    </submittedName>
    <submittedName>
        <fullName evidence="4">ABC-type transport auxiliary lipoprotein family protein</fullName>
    </submittedName>
</protein>
<dbReference type="SUPFAM" id="SSF159594">
    <property type="entry name" value="XCC0632-like"/>
    <property type="match status" value="1"/>
</dbReference>
<keyword evidence="4" id="KW-0449">Lipoprotein</keyword>
<gene>
    <name evidence="3" type="ORF">CWR43_16245</name>
    <name evidence="4" type="ORF">N2599_07535</name>
</gene>
<dbReference type="OrthoDB" id="9808689at2"/>
<dbReference type="RefSeq" id="WP_027511819.1">
    <property type="nucleotide sequence ID" value="NZ_CP104143.1"/>
</dbReference>
<feature type="signal peptide" evidence="1">
    <location>
        <begin position="1"/>
        <end position="26"/>
    </location>
</feature>
<dbReference type="Pfam" id="PF03886">
    <property type="entry name" value="ABC_trans_aux"/>
    <property type="match status" value="1"/>
</dbReference>
<dbReference type="InterPro" id="IPR005586">
    <property type="entry name" value="ABC_trans_aux"/>
</dbReference>
<dbReference type="STRING" id="1041146.GCA_000427985_02455"/>
<feature type="chain" id="PRO_5014677162" evidence="1">
    <location>
        <begin position="27"/>
        <end position="204"/>
    </location>
</feature>
<keyword evidence="6" id="KW-1185">Reference proteome</keyword>
<dbReference type="EMBL" id="CP104143">
    <property type="protein sequence ID" value="UWU15838.1"/>
    <property type="molecule type" value="Genomic_DNA"/>
</dbReference>
<evidence type="ECO:0000313" key="5">
    <source>
        <dbReference type="Proteomes" id="UP000232164"/>
    </source>
</evidence>
<proteinExistence type="predicted"/>
<evidence type="ECO:0000313" key="6">
    <source>
        <dbReference type="Proteomes" id="UP001060123"/>
    </source>
</evidence>
<reference evidence="4" key="3">
    <citation type="submission" date="2022-09" db="EMBL/GenBank/DDBJ databases">
        <title>Australian commercial rhizobial inoculants.</title>
        <authorList>
            <person name="Kohlmeier M.G."/>
            <person name="O'Hara G.W."/>
            <person name="Colombi E."/>
            <person name="Ramsay J.P."/>
            <person name="Terpolilli J."/>
        </authorList>
    </citation>
    <scope>NUCLEOTIDE SEQUENCE</scope>
    <source>
        <strain evidence="4">WSM1592</strain>
    </source>
</reference>
<dbReference type="EMBL" id="PIQN01000011">
    <property type="protein sequence ID" value="PKA42381.1"/>
    <property type="molecule type" value="Genomic_DNA"/>
</dbReference>
<sequence length="204" mass="21592">MAVSHVLARRSLLARTTLLLPLMALAVTGCGTAAKNDTFDLSATVTVDGRPAKRSQILVPAPTALKALDSSQIVVRVSPSEIQYLSRSQWSDSLPRIVQSKLVEAYENSGKLGGVGKPGQGLAIDYQVVTDIRAFEIDTSIGSQAVVEISANILNDRNGTVRAQKVFRAAVPAGGGSNVGYVKALDRAFSAVTAEIVDWTLRSI</sequence>
<dbReference type="Proteomes" id="UP001060123">
    <property type="component" value="Chromosome"/>
</dbReference>
<accession>A0A2N0D8I7</accession>
<evidence type="ECO:0000313" key="3">
    <source>
        <dbReference type="EMBL" id="PKA42381.1"/>
    </source>
</evidence>
<keyword evidence="1" id="KW-0732">Signal</keyword>
<evidence type="ECO:0000313" key="4">
    <source>
        <dbReference type="EMBL" id="UWU15838.1"/>
    </source>
</evidence>
<dbReference type="Proteomes" id="UP000232164">
    <property type="component" value="Unassembled WGS sequence"/>
</dbReference>
<evidence type="ECO:0000259" key="2">
    <source>
        <dbReference type="Pfam" id="PF03886"/>
    </source>
</evidence>
<reference evidence="3 5" key="2">
    <citation type="submission" date="2017-12" db="EMBL/GenBank/DDBJ databases">
        <title>Genome sequence of Rhizobium sullae HCNT1 isolated from Sulla coronaria nodules and featuring peculiar denitrification phenotypes.</title>
        <authorList>
            <person name="De Diego-Diaz B."/>
            <person name="Treu L."/>
            <person name="Campanaro S."/>
            <person name="Da Silva Duarte V."/>
            <person name="Basaglia M."/>
            <person name="Favaro L."/>
            <person name="Casella S."/>
            <person name="Squartini A."/>
        </authorList>
    </citation>
    <scope>NUCLEOTIDE SEQUENCE [LARGE SCALE GENOMIC DNA]</scope>
    <source>
        <strain evidence="3 5">HCNT1</strain>
    </source>
</reference>
<dbReference type="Gene3D" id="3.40.50.10610">
    <property type="entry name" value="ABC-type transport auxiliary lipoprotein component"/>
    <property type="match status" value="1"/>
</dbReference>
<reference evidence="3 5" key="1">
    <citation type="submission" date="2017-11" db="EMBL/GenBank/DDBJ databases">
        <authorList>
            <person name="Han C.G."/>
        </authorList>
    </citation>
    <scope>NUCLEOTIDE SEQUENCE [LARGE SCALE GENOMIC DNA]</scope>
    <source>
        <strain evidence="3 5">HCNT1</strain>
    </source>
</reference>
<dbReference type="AlphaFoldDB" id="A0A2N0D8I7"/>
<evidence type="ECO:0000256" key="1">
    <source>
        <dbReference type="SAM" id="SignalP"/>
    </source>
</evidence>
<feature type="domain" description="ABC-type transport auxiliary lipoprotein component" evidence="2">
    <location>
        <begin position="44"/>
        <end position="197"/>
    </location>
</feature>
<organism evidence="3 5">
    <name type="scientific">Rhizobium sullae</name>
    <name type="common">Rhizobium hedysari</name>
    <dbReference type="NCBI Taxonomy" id="50338"/>
    <lineage>
        <taxon>Bacteria</taxon>
        <taxon>Pseudomonadati</taxon>
        <taxon>Pseudomonadota</taxon>
        <taxon>Alphaproteobacteria</taxon>
        <taxon>Hyphomicrobiales</taxon>
        <taxon>Rhizobiaceae</taxon>
        <taxon>Rhizobium/Agrobacterium group</taxon>
        <taxon>Rhizobium</taxon>
    </lineage>
</organism>